<evidence type="ECO:0000256" key="6">
    <source>
        <dbReference type="ARBA" id="ARBA00022917"/>
    </source>
</evidence>
<comment type="caution">
    <text evidence="13">The sequence shown here is derived from an EMBL/GenBank/DDBJ whole genome shotgun (WGS) entry which is preliminary data.</text>
</comment>
<dbReference type="SUPFAM" id="SSF47323">
    <property type="entry name" value="Anticodon-binding domain of a subclass of class I aminoacyl-tRNA synthetases"/>
    <property type="match status" value="1"/>
</dbReference>
<evidence type="ECO:0000256" key="10">
    <source>
        <dbReference type="RuleBase" id="RU363038"/>
    </source>
</evidence>
<dbReference type="SMART" id="SM01016">
    <property type="entry name" value="Arg_tRNA_synt_N"/>
    <property type="match status" value="1"/>
</dbReference>
<feature type="domain" description="DALR anticodon binding" evidence="11">
    <location>
        <begin position="476"/>
        <end position="596"/>
    </location>
</feature>
<reference evidence="14" key="1">
    <citation type="journal article" date="2019" name="Int. J. Syst. Evol. Microbiol.">
        <title>The Global Catalogue of Microorganisms (GCM) 10K type strain sequencing project: providing services to taxonomists for standard genome sequencing and annotation.</title>
        <authorList>
            <consortium name="The Broad Institute Genomics Platform"/>
            <consortium name="The Broad Institute Genome Sequencing Center for Infectious Disease"/>
            <person name="Wu L."/>
            <person name="Ma J."/>
        </authorList>
    </citation>
    <scope>NUCLEOTIDE SEQUENCE [LARGE SCALE GENOMIC DNA]</scope>
    <source>
        <strain evidence="14">KCTC 19812</strain>
    </source>
</reference>
<evidence type="ECO:0000256" key="3">
    <source>
        <dbReference type="ARBA" id="ARBA00022598"/>
    </source>
</evidence>
<keyword evidence="5 9" id="KW-0067">ATP-binding</keyword>
<comment type="subunit">
    <text evidence="9">Monomer.</text>
</comment>
<dbReference type="SMART" id="SM00836">
    <property type="entry name" value="DALR_1"/>
    <property type="match status" value="1"/>
</dbReference>
<keyword evidence="2 9" id="KW-0963">Cytoplasm</keyword>
<evidence type="ECO:0000256" key="1">
    <source>
        <dbReference type="ARBA" id="ARBA00005594"/>
    </source>
</evidence>
<name>A0ABW5B3Q6_9BACT</name>
<feature type="domain" description="Arginyl tRNA synthetase N-terminal" evidence="12">
    <location>
        <begin position="5"/>
        <end position="88"/>
    </location>
</feature>
<dbReference type="Proteomes" id="UP001597414">
    <property type="component" value="Unassembled WGS sequence"/>
</dbReference>
<evidence type="ECO:0000256" key="8">
    <source>
        <dbReference type="ARBA" id="ARBA00049339"/>
    </source>
</evidence>
<dbReference type="GO" id="GO:0004814">
    <property type="term" value="F:arginine-tRNA ligase activity"/>
    <property type="evidence" value="ECO:0007669"/>
    <property type="project" value="UniProtKB-EC"/>
</dbReference>
<dbReference type="Gene3D" id="1.10.730.10">
    <property type="entry name" value="Isoleucyl-tRNA Synthetase, Domain 1"/>
    <property type="match status" value="1"/>
</dbReference>
<keyword evidence="14" id="KW-1185">Reference proteome</keyword>
<dbReference type="Gene3D" id="3.30.1360.70">
    <property type="entry name" value="Arginyl tRNA synthetase N-terminal domain"/>
    <property type="match status" value="1"/>
</dbReference>
<dbReference type="InterPro" id="IPR035684">
    <property type="entry name" value="ArgRS_core"/>
</dbReference>
<keyword evidence="4 9" id="KW-0547">Nucleotide-binding</keyword>
<dbReference type="SUPFAM" id="SSF52374">
    <property type="entry name" value="Nucleotidylyl transferase"/>
    <property type="match status" value="1"/>
</dbReference>
<dbReference type="RefSeq" id="WP_380800590.1">
    <property type="nucleotide sequence ID" value="NZ_JBHUIV010000010.1"/>
</dbReference>
<sequence length="596" mass="68094">MNLEEQIISTLQQAFKELFDHEIGINELSLQPTRKEFEGTYTFVVFPFLKVTKLNPEASGTKLGEFLQSNCKSVEGYNVVKGFLNISVNETSWLGVFKNLYTKPQIGQFPSNGKKVMVEYSSPNTNKPLHLGHLRNNFLGFSVSEILKANGYEVIKANLVNDRGIHICKSMVAYKHFGNGETPDSSGIKGDHLAGKYYVIFDKEYKKQTQELIEKGQSEEDAKKNAPLMLEAQEMLRLWEAGEKEVVDLWKTMNSWVYDGFNVTYKKMGVDFDKFYYESDTYLLGKNIVEEGLEKGVFFKKENGSVWVDLSEEGLDEKLVLRADGTSVYITQDMGTCELKYEDFRFDKSVYVVGNEQDYHFDVLFKIMRKLGRPYGDGLYHLSYGMVDLPSGKMKSREGTVVDADDLMQEMIETAASHTKELGKIDGFTPEQAEELYEILGMGALKYFLLKVDPKKRMLFNPQESIEFQGNTGPFIQYSHARIASILRKADQIDINYGSDALEGLENLEDAERELIVILNEFEKKIHTAAEEYSPSVIAQYMFDLAKEYNRFYAELPIFNERNIKVQSFRIALSSLTAKTIKRGMQLLGIKVPDRM</sequence>
<dbReference type="InterPro" id="IPR036695">
    <property type="entry name" value="Arg-tRNA-synth_N_sf"/>
</dbReference>
<dbReference type="InterPro" id="IPR008909">
    <property type="entry name" value="DALR_anticod-bd"/>
</dbReference>
<dbReference type="Pfam" id="PF00750">
    <property type="entry name" value="tRNA-synt_1d"/>
    <property type="match status" value="1"/>
</dbReference>
<keyword evidence="3 9" id="KW-0436">Ligase</keyword>
<comment type="subcellular location">
    <subcellularLocation>
        <location evidence="9">Cytoplasm</location>
    </subcellularLocation>
</comment>
<dbReference type="InterPro" id="IPR001278">
    <property type="entry name" value="Arg-tRNA-ligase"/>
</dbReference>
<protein>
    <recommendedName>
        <fullName evidence="9">Arginine--tRNA ligase</fullName>
        <ecNumber evidence="9">6.1.1.19</ecNumber>
    </recommendedName>
    <alternativeName>
        <fullName evidence="9">Arginyl-tRNA synthetase</fullName>
        <shortName evidence="9">ArgRS</shortName>
    </alternativeName>
</protein>
<comment type="similarity">
    <text evidence="1 9 10">Belongs to the class-I aminoacyl-tRNA synthetase family.</text>
</comment>
<evidence type="ECO:0000256" key="4">
    <source>
        <dbReference type="ARBA" id="ARBA00022741"/>
    </source>
</evidence>
<gene>
    <name evidence="9 13" type="primary">argS</name>
    <name evidence="13" type="ORF">ACFSKV_04115</name>
</gene>
<dbReference type="PROSITE" id="PS00178">
    <property type="entry name" value="AA_TRNA_LIGASE_I"/>
    <property type="match status" value="1"/>
</dbReference>
<organism evidence="13 14">
    <name type="scientific">Shivajiella indica</name>
    <dbReference type="NCBI Taxonomy" id="872115"/>
    <lineage>
        <taxon>Bacteria</taxon>
        <taxon>Pseudomonadati</taxon>
        <taxon>Bacteroidota</taxon>
        <taxon>Cytophagia</taxon>
        <taxon>Cytophagales</taxon>
        <taxon>Cyclobacteriaceae</taxon>
        <taxon>Shivajiella</taxon>
    </lineage>
</organism>
<evidence type="ECO:0000259" key="12">
    <source>
        <dbReference type="SMART" id="SM01016"/>
    </source>
</evidence>
<evidence type="ECO:0000256" key="5">
    <source>
        <dbReference type="ARBA" id="ARBA00022840"/>
    </source>
</evidence>
<comment type="catalytic activity">
    <reaction evidence="8 9">
        <text>tRNA(Arg) + L-arginine + ATP = L-arginyl-tRNA(Arg) + AMP + diphosphate</text>
        <dbReference type="Rhea" id="RHEA:20301"/>
        <dbReference type="Rhea" id="RHEA-COMP:9658"/>
        <dbReference type="Rhea" id="RHEA-COMP:9673"/>
        <dbReference type="ChEBI" id="CHEBI:30616"/>
        <dbReference type="ChEBI" id="CHEBI:32682"/>
        <dbReference type="ChEBI" id="CHEBI:33019"/>
        <dbReference type="ChEBI" id="CHEBI:78442"/>
        <dbReference type="ChEBI" id="CHEBI:78513"/>
        <dbReference type="ChEBI" id="CHEBI:456215"/>
        <dbReference type="EC" id="6.1.1.19"/>
    </reaction>
</comment>
<keyword evidence="6 9" id="KW-0648">Protein biosynthesis</keyword>
<keyword evidence="7 9" id="KW-0030">Aminoacyl-tRNA synthetase</keyword>
<dbReference type="InterPro" id="IPR014729">
    <property type="entry name" value="Rossmann-like_a/b/a_fold"/>
</dbReference>
<dbReference type="Gene3D" id="3.40.50.620">
    <property type="entry name" value="HUPs"/>
    <property type="match status" value="1"/>
</dbReference>
<dbReference type="PANTHER" id="PTHR11956">
    <property type="entry name" value="ARGINYL-TRNA SYNTHETASE"/>
    <property type="match status" value="1"/>
</dbReference>
<dbReference type="EMBL" id="JBHUIV010000010">
    <property type="protein sequence ID" value="MFD2200737.1"/>
    <property type="molecule type" value="Genomic_DNA"/>
</dbReference>
<dbReference type="InterPro" id="IPR005148">
    <property type="entry name" value="Arg-tRNA-synth_N"/>
</dbReference>
<dbReference type="EC" id="6.1.1.19" evidence="9"/>
<accession>A0ABW5B3Q6</accession>
<evidence type="ECO:0000313" key="14">
    <source>
        <dbReference type="Proteomes" id="UP001597414"/>
    </source>
</evidence>
<dbReference type="SUPFAM" id="SSF55190">
    <property type="entry name" value="Arginyl-tRNA synthetase (ArgRS), N-terminal 'additional' domain"/>
    <property type="match status" value="1"/>
</dbReference>
<dbReference type="InterPro" id="IPR001412">
    <property type="entry name" value="aa-tRNA-synth_I_CS"/>
</dbReference>
<evidence type="ECO:0000256" key="7">
    <source>
        <dbReference type="ARBA" id="ARBA00023146"/>
    </source>
</evidence>
<evidence type="ECO:0000256" key="2">
    <source>
        <dbReference type="ARBA" id="ARBA00022490"/>
    </source>
</evidence>
<proteinExistence type="inferred from homology"/>
<dbReference type="PRINTS" id="PR01038">
    <property type="entry name" value="TRNASYNTHARG"/>
</dbReference>
<dbReference type="PANTHER" id="PTHR11956:SF5">
    <property type="entry name" value="ARGININE--TRNA LIGASE, CYTOPLASMIC"/>
    <property type="match status" value="1"/>
</dbReference>
<feature type="short sequence motif" description="'HIGH' region" evidence="9">
    <location>
        <begin position="123"/>
        <end position="133"/>
    </location>
</feature>
<dbReference type="InterPro" id="IPR009080">
    <property type="entry name" value="tRNAsynth_Ia_anticodon-bd"/>
</dbReference>
<dbReference type="HAMAP" id="MF_00123">
    <property type="entry name" value="Arg_tRNA_synth"/>
    <property type="match status" value="1"/>
</dbReference>
<evidence type="ECO:0000313" key="13">
    <source>
        <dbReference type="EMBL" id="MFD2200737.1"/>
    </source>
</evidence>
<dbReference type="Pfam" id="PF05746">
    <property type="entry name" value="DALR_1"/>
    <property type="match status" value="1"/>
</dbReference>
<evidence type="ECO:0000256" key="9">
    <source>
        <dbReference type="HAMAP-Rule" id="MF_00123"/>
    </source>
</evidence>
<dbReference type="NCBIfam" id="TIGR00456">
    <property type="entry name" value="argS"/>
    <property type="match status" value="1"/>
</dbReference>
<evidence type="ECO:0000259" key="11">
    <source>
        <dbReference type="SMART" id="SM00836"/>
    </source>
</evidence>